<sequence length="774" mass="88971">MTKTSFRNMLRSFDIATIEIPIIQRDFAQGRQNIEVKRIRRSFLDVLRQALTGEEEISLDFVYGDTKDGRFIPLDGQQRLTSLYLSHWYLAVRCRVSDEERDFIKQFTYHTRFSSRDFCAKLATICPVLNDRRISEWLQDQHWFAGSWRKDPTVQSMLVVLDDIQALFAEVDDEACHVAWTRLTSEANPSITFELLSLEEMGLTDELYIKMNSRGKPLTEFEHFKAQFEQVLKEFEGALPATREQTGRYAKFTRKIDQDWADLIWPFRGANDNADEEFLRLFRFITDITIWRHGLDARPADEDLEATAKAIYGGPETEVTLAAQNSLFSVLDGLHAEFAFATTMADIDKWFRTLFADNEHRAGTVTIFGDVNLLDDCCRSYGLSQGRNRAFSLPRTLLLHAVIEYIVTDSRPSRDEIRERMRCLRNVIFASQNEIRVEIFRALLDEVSDYIVSGDLAALKSFNRAQVEEEVAKASFLLANRSVELAESMYRLEDHDLLRGNLAMFDLNVDERVFIRRARAFDAIFAGKTSYEEISQALLACGDYSQKIAGDRFQFASPSLPSVWRDLFVARSRPGVDNTKATLTELLDAVYDEGLVDIEATLRKISEDYLREAVASKKYDWRYYMTKYPAMRSGKSGIFISSSYEMGFDLCMMEQTRLSSYYSDPYVRAVLELAGVPQDKYFSVWHYGYAGYEADSRWSLYSSNNRHFLRITQEGFQIKSGRKSRIQAILDGHGVDGDGSLNVRQSTIAGIVFDRKDRVVMAADLVREIVKGED</sequence>
<dbReference type="InterPro" id="IPR004919">
    <property type="entry name" value="GmrSD_N"/>
</dbReference>
<gene>
    <name evidence="2" type="ORF">GFL91_00010</name>
</gene>
<protein>
    <submittedName>
        <fullName evidence="2">DUF262 domain-containing protein</fullName>
    </submittedName>
</protein>
<dbReference type="Proteomes" id="UP000662259">
    <property type="component" value="Unassembled WGS sequence"/>
</dbReference>
<name>A0A8I2GQ80_RHILV</name>
<evidence type="ECO:0000313" key="3">
    <source>
        <dbReference type="Proteomes" id="UP000662259"/>
    </source>
</evidence>
<accession>A0A8I2GQ80</accession>
<dbReference type="EMBL" id="WIEZ01000001">
    <property type="protein sequence ID" value="NKM43404.1"/>
    <property type="molecule type" value="Genomic_DNA"/>
</dbReference>
<proteinExistence type="predicted"/>
<reference evidence="2" key="1">
    <citation type="submission" date="2019-10" db="EMBL/GenBank/DDBJ databases">
        <title>Rhizobium leguminosarum symbiovar viciae collection.</title>
        <authorList>
            <person name="Boivin S."/>
            <person name="Lepetit M."/>
        </authorList>
    </citation>
    <scope>NUCLEOTIDE SEQUENCE</scope>
    <source>
        <strain evidence="2">L143</strain>
    </source>
</reference>
<organism evidence="2 3">
    <name type="scientific">Rhizobium leguminosarum bv. viciae</name>
    <dbReference type="NCBI Taxonomy" id="387"/>
    <lineage>
        <taxon>Bacteria</taxon>
        <taxon>Pseudomonadati</taxon>
        <taxon>Pseudomonadota</taxon>
        <taxon>Alphaproteobacteria</taxon>
        <taxon>Hyphomicrobiales</taxon>
        <taxon>Rhizobiaceae</taxon>
        <taxon>Rhizobium/Agrobacterium group</taxon>
        <taxon>Rhizobium</taxon>
    </lineage>
</organism>
<dbReference type="RefSeq" id="WP_168274398.1">
    <property type="nucleotide sequence ID" value="NZ_WIEZ01000001.1"/>
</dbReference>
<feature type="domain" description="GmrSD restriction endonucleases N-terminal" evidence="1">
    <location>
        <begin position="15"/>
        <end position="228"/>
    </location>
</feature>
<dbReference type="AlphaFoldDB" id="A0A8I2GQ80"/>
<comment type="caution">
    <text evidence="2">The sequence shown here is derived from an EMBL/GenBank/DDBJ whole genome shotgun (WGS) entry which is preliminary data.</text>
</comment>
<evidence type="ECO:0000313" key="2">
    <source>
        <dbReference type="EMBL" id="NKM43404.1"/>
    </source>
</evidence>
<dbReference type="Pfam" id="PF03235">
    <property type="entry name" value="GmrSD_N"/>
    <property type="match status" value="1"/>
</dbReference>
<evidence type="ECO:0000259" key="1">
    <source>
        <dbReference type="Pfam" id="PF03235"/>
    </source>
</evidence>